<comment type="caution">
    <text evidence="1">The sequence shown here is derived from an EMBL/GenBank/DDBJ whole genome shotgun (WGS) entry which is preliminary data.</text>
</comment>
<evidence type="ECO:0000313" key="2">
    <source>
        <dbReference type="Proteomes" id="UP001055879"/>
    </source>
</evidence>
<dbReference type="Proteomes" id="UP001055879">
    <property type="component" value="Linkage Group LG03"/>
</dbReference>
<sequence length="554" mass="63580">MYKRPSDGQRRAIDDDKKDKAKWCDFHNDHGHTTEDCITLKKELAWHVSKGNLKGIIDEPVVPINDVRPPSPVHEKVMNCITDGSNVCGLTYSTSKRHANQGLDDQPIPQSSRPKVELELEVMKITFDQDDMGDLHQKHHDGLIIQLTIGNCLTRRVLVDGGNSTNIIFLDTIKTMGIDKSEITRRSMTLDQDAPDTIDDYRLEEVILDQSKPDQVIFTHEDMVDIDPDVISHKLNVDPSFKLIKQKRRKFAPERNKVINDEVDNLLKTRKIREVKYPDWLANVVVIQKKNDKWRVYIDFTDLNKACLKDLFPLPHIDALVDATAGHELLVMPFGLKNAGSRYHRLVNKMFKERLGNTVEVYIDGMLVKSRQAVDHMEHLRQPFDILRKYCMKLIPTKCSFGVSAGKFLGYMVTRRGIEANPDQIKAIVEIKSRRNFKEVQCLTGRVAALNRYSSMEKLLLSLVTSAKKLRHYFESHPITAVTNFPLKSVLRKPELTGRLAKWSIYFNSYDIDFKSRTTIKSQVLADFVADFSPELQKEVEDETYYVATVDDTP</sequence>
<name>A0ACB9DIG2_ARCLA</name>
<reference evidence="1 2" key="2">
    <citation type="journal article" date="2022" name="Mol. Ecol. Resour.">
        <title>The genomes of chicory, endive, great burdock and yacon provide insights into Asteraceae paleo-polyploidization history and plant inulin production.</title>
        <authorList>
            <person name="Fan W."/>
            <person name="Wang S."/>
            <person name="Wang H."/>
            <person name="Wang A."/>
            <person name="Jiang F."/>
            <person name="Liu H."/>
            <person name="Zhao H."/>
            <person name="Xu D."/>
            <person name="Zhang Y."/>
        </authorList>
    </citation>
    <scope>NUCLEOTIDE SEQUENCE [LARGE SCALE GENOMIC DNA]</scope>
    <source>
        <strain evidence="2">cv. Niubang</strain>
    </source>
</reference>
<evidence type="ECO:0000313" key="1">
    <source>
        <dbReference type="EMBL" id="KAI3746327.1"/>
    </source>
</evidence>
<dbReference type="EMBL" id="CM042049">
    <property type="protein sequence ID" value="KAI3746327.1"/>
    <property type="molecule type" value="Genomic_DNA"/>
</dbReference>
<protein>
    <submittedName>
        <fullName evidence="1">Uncharacterized protein</fullName>
    </submittedName>
</protein>
<accession>A0ACB9DIG2</accession>
<proteinExistence type="predicted"/>
<keyword evidence="2" id="KW-1185">Reference proteome</keyword>
<reference evidence="2" key="1">
    <citation type="journal article" date="2022" name="Mol. Ecol. Resour.">
        <title>The genomes of chicory, endive, great burdock and yacon provide insights into Asteraceae palaeo-polyploidization history and plant inulin production.</title>
        <authorList>
            <person name="Fan W."/>
            <person name="Wang S."/>
            <person name="Wang H."/>
            <person name="Wang A."/>
            <person name="Jiang F."/>
            <person name="Liu H."/>
            <person name="Zhao H."/>
            <person name="Xu D."/>
            <person name="Zhang Y."/>
        </authorList>
    </citation>
    <scope>NUCLEOTIDE SEQUENCE [LARGE SCALE GENOMIC DNA]</scope>
    <source>
        <strain evidence="2">cv. Niubang</strain>
    </source>
</reference>
<organism evidence="1 2">
    <name type="scientific">Arctium lappa</name>
    <name type="common">Greater burdock</name>
    <name type="synonym">Lappa major</name>
    <dbReference type="NCBI Taxonomy" id="4217"/>
    <lineage>
        <taxon>Eukaryota</taxon>
        <taxon>Viridiplantae</taxon>
        <taxon>Streptophyta</taxon>
        <taxon>Embryophyta</taxon>
        <taxon>Tracheophyta</taxon>
        <taxon>Spermatophyta</taxon>
        <taxon>Magnoliopsida</taxon>
        <taxon>eudicotyledons</taxon>
        <taxon>Gunneridae</taxon>
        <taxon>Pentapetalae</taxon>
        <taxon>asterids</taxon>
        <taxon>campanulids</taxon>
        <taxon>Asterales</taxon>
        <taxon>Asteraceae</taxon>
        <taxon>Carduoideae</taxon>
        <taxon>Cardueae</taxon>
        <taxon>Arctiinae</taxon>
        <taxon>Arctium</taxon>
    </lineage>
</organism>
<gene>
    <name evidence="1" type="ORF">L6452_08755</name>
</gene>